<dbReference type="InterPro" id="IPR035986">
    <property type="entry name" value="PKD_dom_sf"/>
</dbReference>
<organism evidence="8 11">
    <name type="scientific">Cryobacterium flavum</name>
    <dbReference type="NCBI Taxonomy" id="1424659"/>
    <lineage>
        <taxon>Bacteria</taxon>
        <taxon>Bacillati</taxon>
        <taxon>Actinomycetota</taxon>
        <taxon>Actinomycetes</taxon>
        <taxon>Micrococcales</taxon>
        <taxon>Microbacteriaceae</taxon>
        <taxon>Cryobacterium</taxon>
    </lineage>
</organism>
<proteinExistence type="predicted"/>
<dbReference type="InterPro" id="IPR024982">
    <property type="entry name" value="Rax2-like_C"/>
</dbReference>
<dbReference type="Pfam" id="PF18911">
    <property type="entry name" value="PKD_4"/>
    <property type="match status" value="2"/>
</dbReference>
<dbReference type="InterPro" id="IPR003961">
    <property type="entry name" value="FN3_dom"/>
</dbReference>
<dbReference type="InterPro" id="IPR011047">
    <property type="entry name" value="Quinoprotein_ADH-like_sf"/>
</dbReference>
<dbReference type="CDD" id="cd00063">
    <property type="entry name" value="FN3"/>
    <property type="match status" value="1"/>
</dbReference>
<keyword evidence="3" id="KW-0326">Glycosidase</keyword>
<dbReference type="Pfam" id="PF13385">
    <property type="entry name" value="Laminin_G_3"/>
    <property type="match status" value="1"/>
</dbReference>
<dbReference type="Gene3D" id="2.60.120.200">
    <property type="match status" value="1"/>
</dbReference>
<dbReference type="EMBL" id="SOFD01000017">
    <property type="protein sequence ID" value="TFB78285.1"/>
    <property type="molecule type" value="Genomic_DNA"/>
</dbReference>
<sequence>MMTALAVVAATLTVPLQAVADTAPVDSTTPVTMAADSLPTAQINGVVWTQLIVGNTVYVGGEFTKARPAGSGVGVNEVVRTNLLAYNLTTGVLIPTFSPNPNGAVRALVASADGTRIFVGGSFTSMSGVARYRLAAFDAGTGELVPSFAPVLNAQVKALGISGSTVYAGGTFTTAGGQARSQIASFDASNGALKAWAGTPDGGAVNALTVSPDGTKVIIGGAFTSYNGGVNPGYGMAALDAVTGDSLPWAVNSLLRNGGLNGGFTSLTSSTDGVFGTGYDYGAGANFEGTFRADWSNGSIIWMEDCHGDTYSAALTQNVVYTTGHAHYCGNMGGPVETAPRTYHRTLAFTMATTGLLTPNAVGSYDNFVGKPRPRLLSYYPEINTGTYTGQGQGPWNVVTNSQYLLYGGEFTNVNNKGQQGLARFATAASAPNKEGPRVANAAFVASAFVPDVQSLSSGTVRVAWKSAYDRDNERLNYEVLRDGVSVGTISGLSVDWSRPSMGWTDTGLTPGQTYSYQVRVSDPFGNVRTGGPASVTVSATGEYSAYASAVRADSPTSYWPLGEPSGTTAFDWASAANAQTGTGVTRDVTGALAGNSGSASRFSGTTTGFAASSAFETPRDAFSVESWVKTTTRRGGKIIGLGSSTTGNSTAYDRHVYMDNFGRIWFGVKPGTLRTVNTTSSYNDGQWHHIVASVGVNGMSLYIDGVLVAQRTDTTSAAPIQGYWRIGGDNLSGWTSRPLSDYIAADIDEVAVYPAALGAASVANHYNIGRSGPPANMVPEAAFTAAINNLALTVDGAGSTDSDGTITGYSWNFGDGTNATGITAAHSYDTAGSYTVTLTVTDNAGSTASTSRSVVANDPPANVPPTAAFSYRTAPLAISVDASASTDPDGVTTGYAWSWGDGTNSTGITATHSYTVAGNYQVSLTVTDSSAATGSTTQDVLVPNVDPNLPLATDAFSRVLSSGLGTADSGGVWTTTGSSANYSVSSGSGRFKSAAGATLNGYLSGVSSADTDVSVSVALQQDATGSGAYASVIGRRVGTDDYRARAKVLATGVVQLQLMRGATTLTVQNISGLTYTTGSQLRLRIQVFGTAPTTIRAKVWSAGGTEPAAWQLSTTDATAAMQAAGSVGLAFYLGSTATVTPVTAAFDDLVVTRMN</sequence>
<evidence type="ECO:0000259" key="6">
    <source>
        <dbReference type="PROSITE" id="PS50093"/>
    </source>
</evidence>
<evidence type="ECO:0000313" key="12">
    <source>
        <dbReference type="Proteomes" id="UP000298252"/>
    </source>
</evidence>
<evidence type="ECO:0000256" key="1">
    <source>
        <dbReference type="ARBA" id="ARBA00022729"/>
    </source>
</evidence>
<evidence type="ECO:0000256" key="5">
    <source>
        <dbReference type="SAM" id="SignalP"/>
    </source>
</evidence>
<dbReference type="GO" id="GO:0000272">
    <property type="term" value="P:polysaccharide catabolic process"/>
    <property type="evidence" value="ECO:0007669"/>
    <property type="project" value="UniProtKB-KW"/>
</dbReference>
<dbReference type="EMBL" id="FNIB01000016">
    <property type="protein sequence ID" value="SDO36451.1"/>
    <property type="molecule type" value="Genomic_DNA"/>
</dbReference>
<reference evidence="8 11" key="1">
    <citation type="submission" date="2016-10" db="EMBL/GenBank/DDBJ databases">
        <authorList>
            <person name="Varghese N."/>
            <person name="Submissions S."/>
        </authorList>
    </citation>
    <scope>NUCLEOTIDE SEQUENCE [LARGE SCALE GENOMIC DNA]</scope>
    <source>
        <strain evidence="8 11">CGMCC 1.11215</strain>
    </source>
</reference>
<gene>
    <name evidence="10" type="ORF">E3O21_05375</name>
    <name evidence="9" type="ORF">E3O21_06380</name>
    <name evidence="8" type="ORF">SAMN05216368_11622</name>
</gene>
<evidence type="ECO:0000313" key="9">
    <source>
        <dbReference type="EMBL" id="TFB78285.1"/>
    </source>
</evidence>
<dbReference type="InterPro" id="IPR022409">
    <property type="entry name" value="PKD/Chitinase_dom"/>
</dbReference>
<dbReference type="Pfam" id="PF12768">
    <property type="entry name" value="Rax2"/>
    <property type="match status" value="1"/>
</dbReference>
<evidence type="ECO:0000313" key="11">
    <source>
        <dbReference type="Proteomes" id="UP000199639"/>
    </source>
</evidence>
<dbReference type="GO" id="GO:0016798">
    <property type="term" value="F:hydrolase activity, acting on glycosyl bonds"/>
    <property type="evidence" value="ECO:0007669"/>
    <property type="project" value="UniProtKB-KW"/>
</dbReference>
<keyword evidence="3" id="KW-0378">Hydrolase</keyword>
<dbReference type="PROSITE" id="PS50853">
    <property type="entry name" value="FN3"/>
    <property type="match status" value="1"/>
</dbReference>
<dbReference type="SUPFAM" id="SSF50998">
    <property type="entry name" value="Quinoprotein alcohol dehydrogenase-like"/>
    <property type="match status" value="1"/>
</dbReference>
<dbReference type="InterPro" id="IPR013783">
    <property type="entry name" value="Ig-like_fold"/>
</dbReference>
<evidence type="ECO:0000313" key="10">
    <source>
        <dbReference type="EMBL" id="TFB78543.1"/>
    </source>
</evidence>
<dbReference type="Gene3D" id="2.60.40.10">
    <property type="entry name" value="Immunoglobulins"/>
    <property type="match status" value="3"/>
</dbReference>
<dbReference type="AlphaFoldDB" id="A0A4R8V8X3"/>
<keyword evidence="2" id="KW-1015">Disulfide bond</keyword>
<dbReference type="Proteomes" id="UP000298252">
    <property type="component" value="Unassembled WGS sequence"/>
</dbReference>
<dbReference type="SMART" id="SM00560">
    <property type="entry name" value="LamGL"/>
    <property type="match status" value="1"/>
</dbReference>
<feature type="signal peptide" evidence="5">
    <location>
        <begin position="1"/>
        <end position="20"/>
    </location>
</feature>
<evidence type="ECO:0000313" key="8">
    <source>
        <dbReference type="EMBL" id="SDO36451.1"/>
    </source>
</evidence>
<dbReference type="SUPFAM" id="SSF49299">
    <property type="entry name" value="PKD domain"/>
    <property type="match status" value="2"/>
</dbReference>
<keyword evidence="1 5" id="KW-0732">Signal</keyword>
<keyword evidence="12" id="KW-1185">Reference proteome</keyword>
<dbReference type="CDD" id="cd00146">
    <property type="entry name" value="PKD"/>
    <property type="match status" value="2"/>
</dbReference>
<dbReference type="PROSITE" id="PS50093">
    <property type="entry name" value="PKD"/>
    <property type="match status" value="2"/>
</dbReference>
<evidence type="ECO:0000256" key="2">
    <source>
        <dbReference type="ARBA" id="ARBA00023157"/>
    </source>
</evidence>
<keyword evidence="4" id="KW-0119">Carbohydrate metabolism</keyword>
<dbReference type="Proteomes" id="UP000199639">
    <property type="component" value="Unassembled WGS sequence"/>
</dbReference>
<dbReference type="InterPro" id="IPR006558">
    <property type="entry name" value="LamG-like"/>
</dbReference>
<dbReference type="SUPFAM" id="SSF49899">
    <property type="entry name" value="Concanavalin A-like lectins/glucanases"/>
    <property type="match status" value="1"/>
</dbReference>
<name>A0A4R8V8X3_9MICO</name>
<feature type="domain" description="PKD" evidence="6">
    <location>
        <begin position="862"/>
        <end position="943"/>
    </location>
</feature>
<reference evidence="9 12" key="2">
    <citation type="submission" date="2019-03" db="EMBL/GenBank/DDBJ databases">
        <title>Genomics of glacier-inhabiting Cryobacterium strains.</title>
        <authorList>
            <person name="Liu Q."/>
            <person name="Xin Y.-H."/>
        </authorList>
    </citation>
    <scope>NUCLEOTIDE SEQUENCE [LARGE SCALE GENOMIC DNA]</scope>
    <source>
        <strain evidence="9 12">Hh8</strain>
    </source>
</reference>
<protein>
    <submittedName>
        <fullName evidence="9">PKD domain-containing protein</fullName>
    </submittedName>
    <submittedName>
        <fullName evidence="8">PKD repeat-containing protein</fullName>
    </submittedName>
</protein>
<dbReference type="RefSeq" id="WP_092341955.1">
    <property type="nucleotide sequence ID" value="NZ_FNIB01000016.1"/>
</dbReference>
<accession>A0A4R8V8X3</accession>
<dbReference type="InterPro" id="IPR013320">
    <property type="entry name" value="ConA-like_dom_sf"/>
</dbReference>
<evidence type="ECO:0000256" key="3">
    <source>
        <dbReference type="ARBA" id="ARBA00023295"/>
    </source>
</evidence>
<evidence type="ECO:0000256" key="4">
    <source>
        <dbReference type="ARBA" id="ARBA00023326"/>
    </source>
</evidence>
<evidence type="ECO:0000259" key="7">
    <source>
        <dbReference type="PROSITE" id="PS50853"/>
    </source>
</evidence>
<dbReference type="SUPFAM" id="SSF49265">
    <property type="entry name" value="Fibronectin type III"/>
    <property type="match status" value="1"/>
</dbReference>
<feature type="domain" description="Fibronectin type-III" evidence="7">
    <location>
        <begin position="445"/>
        <end position="545"/>
    </location>
</feature>
<feature type="chain" id="PRO_5044608970" evidence="5">
    <location>
        <begin position="21"/>
        <end position="1156"/>
    </location>
</feature>
<feature type="domain" description="PKD" evidence="6">
    <location>
        <begin position="780"/>
        <end position="864"/>
    </location>
</feature>
<dbReference type="STRING" id="1424659.SAMN05216368_11622"/>
<dbReference type="SMART" id="SM00089">
    <property type="entry name" value="PKD"/>
    <property type="match status" value="2"/>
</dbReference>
<dbReference type="InterPro" id="IPR036116">
    <property type="entry name" value="FN3_sf"/>
</dbReference>
<dbReference type="EMBL" id="SOFD01000010">
    <property type="protein sequence ID" value="TFB78543.1"/>
    <property type="molecule type" value="Genomic_DNA"/>
</dbReference>
<dbReference type="InterPro" id="IPR000601">
    <property type="entry name" value="PKD_dom"/>
</dbReference>
<keyword evidence="4" id="KW-0624">Polysaccharide degradation</keyword>